<gene>
    <name evidence="2" type="ORF">SAMN04487943_10264</name>
</gene>
<evidence type="ECO:0000313" key="3">
    <source>
        <dbReference type="Proteomes" id="UP000198565"/>
    </source>
</evidence>
<sequence>MTDEKLMSRLSLNQITTEQWNLEEAVEGCVRHDVPWISVWRHKMKEIGLNKSKQLIKDAGLQVSSVCRGGMFPAATAKERAERIDDNKRAVEEAAELGTDTLVLVCGPSADKNIDSAREQVAEGIDQLVPFAKDYGVKLAIEPLHPMFAADRSVINTMNQATTIAEKYDPSEVGVIVDVYHVWWDPNLYVEIERAKGRILGFHVSDWKVPMDDMFKGRFMMGDGVIEINRMRKAVEAAGYHGPIEVEIINQSIWDRDGDDVVQEIKQSFAKHV</sequence>
<evidence type="ECO:0000313" key="2">
    <source>
        <dbReference type="EMBL" id="SFL52655.1"/>
    </source>
</evidence>
<organism evidence="2 3">
    <name type="scientific">Gracilibacillus orientalis</name>
    <dbReference type="NCBI Taxonomy" id="334253"/>
    <lineage>
        <taxon>Bacteria</taxon>
        <taxon>Bacillati</taxon>
        <taxon>Bacillota</taxon>
        <taxon>Bacilli</taxon>
        <taxon>Bacillales</taxon>
        <taxon>Bacillaceae</taxon>
        <taxon>Gracilibacillus</taxon>
    </lineage>
</organism>
<keyword evidence="2" id="KW-0413">Isomerase</keyword>
<dbReference type="PANTHER" id="PTHR12110">
    <property type="entry name" value="HYDROXYPYRUVATE ISOMERASE"/>
    <property type="match status" value="1"/>
</dbReference>
<dbReference type="PANTHER" id="PTHR12110:SF52">
    <property type="entry name" value="XYLOSE ISOMERASE"/>
    <property type="match status" value="1"/>
</dbReference>
<evidence type="ECO:0000259" key="1">
    <source>
        <dbReference type="Pfam" id="PF01261"/>
    </source>
</evidence>
<dbReference type="Gene3D" id="3.20.20.150">
    <property type="entry name" value="Divalent-metal-dependent TIM barrel enzymes"/>
    <property type="match status" value="1"/>
</dbReference>
<dbReference type="EMBL" id="FOTR01000002">
    <property type="protein sequence ID" value="SFL52655.1"/>
    <property type="molecule type" value="Genomic_DNA"/>
</dbReference>
<dbReference type="InterPro" id="IPR050312">
    <property type="entry name" value="IolE/XylAMocC-like"/>
</dbReference>
<dbReference type="InterPro" id="IPR013022">
    <property type="entry name" value="Xyl_isomerase-like_TIM-brl"/>
</dbReference>
<name>A0A1I4IEC9_9BACI</name>
<protein>
    <submittedName>
        <fullName evidence="2">Sugar phosphate isomerase/epimerase</fullName>
    </submittedName>
</protein>
<dbReference type="GO" id="GO:0016853">
    <property type="term" value="F:isomerase activity"/>
    <property type="evidence" value="ECO:0007669"/>
    <property type="project" value="UniProtKB-KW"/>
</dbReference>
<dbReference type="OrthoDB" id="9782626at2"/>
<proteinExistence type="predicted"/>
<accession>A0A1I4IEC9</accession>
<dbReference type="AlphaFoldDB" id="A0A1I4IEC9"/>
<feature type="domain" description="Xylose isomerase-like TIM barrel" evidence="1">
    <location>
        <begin position="41"/>
        <end position="258"/>
    </location>
</feature>
<reference evidence="3" key="1">
    <citation type="submission" date="2016-10" db="EMBL/GenBank/DDBJ databases">
        <authorList>
            <person name="Varghese N."/>
            <person name="Submissions S."/>
        </authorList>
    </citation>
    <scope>NUCLEOTIDE SEQUENCE [LARGE SCALE GENOMIC DNA]</scope>
    <source>
        <strain evidence="3">CGMCC 1.4250</strain>
    </source>
</reference>
<dbReference type="InterPro" id="IPR036237">
    <property type="entry name" value="Xyl_isomerase-like_sf"/>
</dbReference>
<dbReference type="Pfam" id="PF01261">
    <property type="entry name" value="AP_endonuc_2"/>
    <property type="match status" value="1"/>
</dbReference>
<dbReference type="Proteomes" id="UP000198565">
    <property type="component" value="Unassembled WGS sequence"/>
</dbReference>
<dbReference type="SUPFAM" id="SSF51658">
    <property type="entry name" value="Xylose isomerase-like"/>
    <property type="match status" value="1"/>
</dbReference>
<dbReference type="RefSeq" id="WP_091481425.1">
    <property type="nucleotide sequence ID" value="NZ_FOTR01000002.1"/>
</dbReference>
<dbReference type="STRING" id="334253.SAMN04487943_10264"/>
<keyword evidence="3" id="KW-1185">Reference proteome</keyword>